<proteinExistence type="inferred from homology"/>
<dbReference type="InterPro" id="IPR018313">
    <property type="entry name" value="SBP_3_CS"/>
</dbReference>
<protein>
    <submittedName>
        <fullName evidence="7">Sulfate starvation-induced protein 7</fullName>
    </submittedName>
</protein>
<dbReference type="AlphaFoldDB" id="A0A377GXL4"/>
<dbReference type="GO" id="GO:0030313">
    <property type="term" value="C:cell envelope"/>
    <property type="evidence" value="ECO:0007669"/>
    <property type="project" value="UniProtKB-SubCell"/>
</dbReference>
<dbReference type="Pfam" id="PF00497">
    <property type="entry name" value="SBP_bac_3"/>
    <property type="match status" value="1"/>
</dbReference>
<evidence type="ECO:0000313" key="7">
    <source>
        <dbReference type="EMBL" id="STO31301.1"/>
    </source>
</evidence>
<feature type="domain" description="Ionotropic glutamate receptor C-terminal" evidence="6">
    <location>
        <begin position="45"/>
        <end position="265"/>
    </location>
</feature>
<evidence type="ECO:0000259" key="5">
    <source>
        <dbReference type="SMART" id="SM00062"/>
    </source>
</evidence>
<comment type="similarity">
    <text evidence="2 4">Belongs to the bacterial solute-binding protein 3 family.</text>
</comment>
<dbReference type="Gene3D" id="3.40.190.10">
    <property type="entry name" value="Periplasmic binding protein-like II"/>
    <property type="match status" value="2"/>
</dbReference>
<dbReference type="SMART" id="SM00062">
    <property type="entry name" value="PBPb"/>
    <property type="match status" value="1"/>
</dbReference>
<dbReference type="Proteomes" id="UP000255328">
    <property type="component" value="Unassembled WGS sequence"/>
</dbReference>
<keyword evidence="3" id="KW-0732">Signal</keyword>
<dbReference type="SMART" id="SM00079">
    <property type="entry name" value="PBPe"/>
    <property type="match status" value="1"/>
</dbReference>
<dbReference type="PANTHER" id="PTHR35936:SF34">
    <property type="entry name" value="ABC TRANSPORTER EXTRACELLULAR-BINDING PROTEIN YCKB-RELATED"/>
    <property type="match status" value="1"/>
</dbReference>
<dbReference type="InterPro" id="IPR001320">
    <property type="entry name" value="Iontro_rcpt_C"/>
</dbReference>
<evidence type="ECO:0000256" key="4">
    <source>
        <dbReference type="RuleBase" id="RU003744"/>
    </source>
</evidence>
<reference evidence="7 8" key="1">
    <citation type="submission" date="2018-06" db="EMBL/GenBank/DDBJ databases">
        <authorList>
            <consortium name="Pathogen Informatics"/>
            <person name="Doyle S."/>
        </authorList>
    </citation>
    <scope>NUCLEOTIDE SEQUENCE [LARGE SCALE GENOMIC DNA]</scope>
    <source>
        <strain evidence="7 8">NCTC10723</strain>
    </source>
</reference>
<name>A0A377GXL4_9FUSO</name>
<keyword evidence="8" id="KW-1185">Reference proteome</keyword>
<dbReference type="PANTHER" id="PTHR35936">
    <property type="entry name" value="MEMBRANE-BOUND LYTIC MUREIN TRANSGLYCOSYLASE F"/>
    <property type="match status" value="1"/>
</dbReference>
<accession>A0A377GXL4</accession>
<gene>
    <name evidence="7" type="primary">fliY_2</name>
    <name evidence="7" type="ORF">NCTC10723_00747</name>
</gene>
<dbReference type="GO" id="GO:0015276">
    <property type="term" value="F:ligand-gated monoatomic ion channel activity"/>
    <property type="evidence" value="ECO:0007669"/>
    <property type="project" value="InterPro"/>
</dbReference>
<dbReference type="InterPro" id="IPR001638">
    <property type="entry name" value="Solute-binding_3/MltF_N"/>
</dbReference>
<sequence>MVFYLSKQGGLSMKKVVMCLMMMVSVFISSFGADKSLEEIKKKGYFIVGLDATFAPMGFRDEKGEIVGLDIDLAKEVAKRMGVEARFKPSEWDAIIFELRSKNIDMVWNGMTVTPAREKQVAFTKPYLTDNQIIFTRKGTEPAKVQDLAGKVVGVQLGSSGAQSVEDNPIRKEIKELKKYATNVEALLDLEAGRLDAVVMDEISGKYYNAKKSTLTYSVETLADENYAVALRKQDKTLLNEINRLLDEMKKDGTFDKIVEKWLGK</sequence>
<dbReference type="SUPFAM" id="SSF53850">
    <property type="entry name" value="Periplasmic binding protein-like II"/>
    <property type="match status" value="1"/>
</dbReference>
<organism evidence="7 8">
    <name type="scientific">Fusobacterium necrogenes</name>
    <dbReference type="NCBI Taxonomy" id="858"/>
    <lineage>
        <taxon>Bacteria</taxon>
        <taxon>Fusobacteriati</taxon>
        <taxon>Fusobacteriota</taxon>
        <taxon>Fusobacteriia</taxon>
        <taxon>Fusobacteriales</taxon>
        <taxon>Fusobacteriaceae</taxon>
        <taxon>Fusobacterium</taxon>
    </lineage>
</organism>
<dbReference type="GO" id="GO:0016020">
    <property type="term" value="C:membrane"/>
    <property type="evidence" value="ECO:0007669"/>
    <property type="project" value="InterPro"/>
</dbReference>
<evidence type="ECO:0000259" key="6">
    <source>
        <dbReference type="SMART" id="SM00079"/>
    </source>
</evidence>
<dbReference type="CDD" id="cd00996">
    <property type="entry name" value="PBP2_AatB_like"/>
    <property type="match status" value="1"/>
</dbReference>
<evidence type="ECO:0000256" key="2">
    <source>
        <dbReference type="ARBA" id="ARBA00010333"/>
    </source>
</evidence>
<comment type="subcellular location">
    <subcellularLocation>
        <location evidence="1">Cell envelope</location>
    </subcellularLocation>
</comment>
<evidence type="ECO:0000256" key="1">
    <source>
        <dbReference type="ARBA" id="ARBA00004196"/>
    </source>
</evidence>
<evidence type="ECO:0000256" key="3">
    <source>
        <dbReference type="ARBA" id="ARBA00022729"/>
    </source>
</evidence>
<dbReference type="PROSITE" id="PS01039">
    <property type="entry name" value="SBP_BACTERIAL_3"/>
    <property type="match status" value="1"/>
</dbReference>
<dbReference type="EMBL" id="UGGU01000003">
    <property type="protein sequence ID" value="STO31301.1"/>
    <property type="molecule type" value="Genomic_DNA"/>
</dbReference>
<evidence type="ECO:0000313" key="8">
    <source>
        <dbReference type="Proteomes" id="UP000255328"/>
    </source>
</evidence>
<feature type="domain" description="Solute-binding protein family 3/N-terminal" evidence="5">
    <location>
        <begin position="45"/>
        <end position="265"/>
    </location>
</feature>